<keyword evidence="1" id="KW-0812">Transmembrane</keyword>
<evidence type="ECO:0008006" key="4">
    <source>
        <dbReference type="Google" id="ProtNLM"/>
    </source>
</evidence>
<evidence type="ECO:0000313" key="3">
    <source>
        <dbReference type="Proteomes" id="UP000094313"/>
    </source>
</evidence>
<dbReference type="GO" id="GO:0016020">
    <property type="term" value="C:membrane"/>
    <property type="evidence" value="ECO:0007669"/>
    <property type="project" value="InterPro"/>
</dbReference>
<accession>A0A1D7QBN2</accession>
<reference evidence="2 3" key="1">
    <citation type="submission" date="2016-08" db="EMBL/GenBank/DDBJ databases">
        <authorList>
            <person name="Seilhamer J.J."/>
        </authorList>
    </citation>
    <scope>NUCLEOTIDE SEQUENCE [LARGE SCALE GENOMIC DNA]</scope>
    <source>
        <strain evidence="2 3">DX4</strain>
    </source>
</reference>
<evidence type="ECO:0000256" key="1">
    <source>
        <dbReference type="SAM" id="Phobius"/>
    </source>
</evidence>
<dbReference type="KEGG" id="psty:BFS30_02195"/>
<dbReference type="InterPro" id="IPR004891">
    <property type="entry name" value="Mercury-R_MerC"/>
</dbReference>
<dbReference type="EMBL" id="CP017141">
    <property type="protein sequence ID" value="AOM76081.1"/>
    <property type="molecule type" value="Genomic_DNA"/>
</dbReference>
<feature type="transmembrane region" description="Helical" evidence="1">
    <location>
        <begin position="12"/>
        <end position="32"/>
    </location>
</feature>
<dbReference type="AlphaFoldDB" id="A0A1D7QBN2"/>
<dbReference type="RefSeq" id="WP_069377777.1">
    <property type="nucleotide sequence ID" value="NZ_CP017141.1"/>
</dbReference>
<organism evidence="2 3">
    <name type="scientific">Pedobacter steynii</name>
    <dbReference type="NCBI Taxonomy" id="430522"/>
    <lineage>
        <taxon>Bacteria</taxon>
        <taxon>Pseudomonadati</taxon>
        <taxon>Bacteroidota</taxon>
        <taxon>Sphingobacteriia</taxon>
        <taxon>Sphingobacteriales</taxon>
        <taxon>Sphingobacteriaceae</taxon>
        <taxon>Pedobacter</taxon>
    </lineage>
</organism>
<name>A0A1D7QBN2_9SPHI</name>
<dbReference type="GO" id="GO:0015097">
    <property type="term" value="F:mercury ion transmembrane transporter activity"/>
    <property type="evidence" value="ECO:0007669"/>
    <property type="project" value="InterPro"/>
</dbReference>
<sequence>MKPLLKSSRLDQVGMTASIACAIHCAALPFLITTLPLWGLSFLAHSWVEVSMICLSLFIGTWSLSRSYPKHQKLLPVVVLVLGFALIGCGHYLIDDLEAILIPLGGFTIAAAHFINWRYTRSCSHK</sequence>
<evidence type="ECO:0000313" key="2">
    <source>
        <dbReference type="EMBL" id="AOM76081.1"/>
    </source>
</evidence>
<keyword evidence="3" id="KW-1185">Reference proteome</keyword>
<gene>
    <name evidence="2" type="ORF">BFS30_02195</name>
</gene>
<keyword evidence="1" id="KW-1133">Transmembrane helix</keyword>
<protein>
    <recommendedName>
        <fullName evidence="4">MerC mercury resistance protein</fullName>
    </recommendedName>
</protein>
<feature type="transmembrane region" description="Helical" evidence="1">
    <location>
        <begin position="74"/>
        <end position="94"/>
    </location>
</feature>
<keyword evidence="1" id="KW-0472">Membrane</keyword>
<feature type="transmembrane region" description="Helical" evidence="1">
    <location>
        <begin position="38"/>
        <end position="62"/>
    </location>
</feature>
<dbReference type="OrthoDB" id="5966279at2"/>
<proteinExistence type="predicted"/>
<dbReference type="Pfam" id="PF03203">
    <property type="entry name" value="MerC"/>
    <property type="match status" value="1"/>
</dbReference>
<dbReference type="Proteomes" id="UP000094313">
    <property type="component" value="Chromosome"/>
</dbReference>
<feature type="transmembrane region" description="Helical" evidence="1">
    <location>
        <begin position="100"/>
        <end position="119"/>
    </location>
</feature>